<gene>
    <name evidence="1" type="ORF">Tci_021306</name>
</gene>
<protein>
    <submittedName>
        <fullName evidence="1">Phospholipase-like protein</fullName>
    </submittedName>
</protein>
<dbReference type="PANTHER" id="PTHR48449:SF1">
    <property type="entry name" value="DUF1985 DOMAIN-CONTAINING PROTEIN"/>
    <property type="match status" value="1"/>
</dbReference>
<dbReference type="PANTHER" id="PTHR48449">
    <property type="entry name" value="DUF1985 DOMAIN-CONTAINING PROTEIN"/>
    <property type="match status" value="1"/>
</dbReference>
<dbReference type="AlphaFoldDB" id="A0A6L2KIN0"/>
<evidence type="ECO:0000313" key="1">
    <source>
        <dbReference type="EMBL" id="GEU49328.1"/>
    </source>
</evidence>
<sequence length="1118" mass="126930">MISILEKYENNQDFHQIVDFVEASHIRYALTFNPTVYVSHIRQFWSTARIETTEKGTKILATVDGQFSHQWKYLIHTIMQCLSPKSTGFNEFSSNITTALVCLATNRVYNFSKMIFDGMVKNVNNKVSKFLMYPRQYTKRARIVQSSTLPPIADEHASPIGDDSQGKACPTDFGLAAKQDRVNITKTSTLPSDSTLRVTSLAADEGNMQQKLNELTALCTSLQRQQSEMASKFTAQDLEISQLKARVKLLEDREGGGIAHSREYASIKGRSLDEGEEAAKKGSDDTEEMVTVLTSLDAATVLSSGVSVSISPVNEVYVAEVPTGSSSIPTASPPGTGVPTGSDVVPNASPIFTTATVATPNTRRKAREMEEQMMREDQRRNEQIERDAEIARIHAEEELQMMIDGLDRNNETVAKYLQEYYQFAGYFPIGERIDLISNLVKYQDNYAKVLKYQTQQRKPLSRKQQKEFYMSVLKSHTGWKARHFKGMTLEEIKEKFDPVWKQIQDFIPIGSKEESERFKRKGLRLEQDSAKKLKTSEEVPKEKLKEMIELIPVEEVYVEALQVKHPIIDWEVHTKGERSYWKIIMLGGNTTSYQFFVDLLKHFKREDLNQLWAFVKETLNIRPATNDKEKKLWVELKRLTPCPIKGVLRDKKGWAGLHDIDAVQVCLLIVAELVFMGKEDRNCISRHLVTLVEDLDTWNDYLWGEYMWAKFYERTVNIVDEHRQHHLDKKRKNPNYNATYNLYGFAWAFKDSILIVNLDPTPAEKIQAWFDSSIPYFNGIVDEDGKGCEDDYVLVSKDNSVDEDCNVCEDASAGLSKDEIVNDKLVDEDCNVSDDASASLSKDNAINEKSVGNNDHLLLEDGDGLFDLEADCRNSEEDNENQPTNVSICDLYAVIKVHEERIANLERLLKEKQPNDYATENTKRNMIPNHSDDIPSCYVPDLNSNQTSMDQELGGAANDLMSICSRLDMHNGKVSCDGIAIDKLDQMNDYNCSQPIPAGVDALIQACAYDDNQPKLDVYICILDSQDEELTPWACAKVRCRMLKSSNWSVNGVLRTTCNVPLPSVQNTCIRIDGMQESSNPRGSFMNASYEEANHEVYQQGMYEPQHISNNMEDMYHP</sequence>
<dbReference type="EMBL" id="BKCJ010002549">
    <property type="protein sequence ID" value="GEU49328.1"/>
    <property type="molecule type" value="Genomic_DNA"/>
</dbReference>
<organism evidence="1">
    <name type="scientific">Tanacetum cinerariifolium</name>
    <name type="common">Dalmatian daisy</name>
    <name type="synonym">Chrysanthemum cinerariifolium</name>
    <dbReference type="NCBI Taxonomy" id="118510"/>
    <lineage>
        <taxon>Eukaryota</taxon>
        <taxon>Viridiplantae</taxon>
        <taxon>Streptophyta</taxon>
        <taxon>Embryophyta</taxon>
        <taxon>Tracheophyta</taxon>
        <taxon>Spermatophyta</taxon>
        <taxon>Magnoliopsida</taxon>
        <taxon>eudicotyledons</taxon>
        <taxon>Gunneridae</taxon>
        <taxon>Pentapetalae</taxon>
        <taxon>asterids</taxon>
        <taxon>campanulids</taxon>
        <taxon>Asterales</taxon>
        <taxon>Asteraceae</taxon>
        <taxon>Asteroideae</taxon>
        <taxon>Anthemideae</taxon>
        <taxon>Anthemidinae</taxon>
        <taxon>Tanacetum</taxon>
    </lineage>
</organism>
<reference evidence="1" key="1">
    <citation type="journal article" date="2019" name="Sci. Rep.">
        <title>Draft genome of Tanacetum cinerariifolium, the natural source of mosquito coil.</title>
        <authorList>
            <person name="Yamashiro T."/>
            <person name="Shiraishi A."/>
            <person name="Satake H."/>
            <person name="Nakayama K."/>
        </authorList>
    </citation>
    <scope>NUCLEOTIDE SEQUENCE</scope>
</reference>
<accession>A0A6L2KIN0</accession>
<proteinExistence type="predicted"/>
<comment type="caution">
    <text evidence="1">The sequence shown here is derived from an EMBL/GenBank/DDBJ whole genome shotgun (WGS) entry which is preliminary data.</text>
</comment>
<name>A0A6L2KIN0_TANCI</name>